<reference evidence="5 6" key="1">
    <citation type="submission" date="2013-08" db="EMBL/GenBank/DDBJ databases">
        <authorList>
            <person name="Huang J."/>
            <person name="Wang G."/>
        </authorList>
    </citation>
    <scope>NUCLEOTIDE SEQUENCE [LARGE SCALE GENOMIC DNA]</scope>
    <source>
        <strain evidence="5 6">BH030004</strain>
    </source>
</reference>
<dbReference type="InterPro" id="IPR018062">
    <property type="entry name" value="HTH_AraC-typ_CS"/>
</dbReference>
<dbReference type="InterPro" id="IPR020449">
    <property type="entry name" value="Tscrpt_reg_AraC-type_HTH"/>
</dbReference>
<dbReference type="InterPro" id="IPR018060">
    <property type="entry name" value="HTH_AraC"/>
</dbReference>
<dbReference type="PANTHER" id="PTHR43280">
    <property type="entry name" value="ARAC-FAMILY TRANSCRIPTIONAL REGULATOR"/>
    <property type="match status" value="1"/>
</dbReference>
<evidence type="ECO:0000256" key="1">
    <source>
        <dbReference type="ARBA" id="ARBA00023015"/>
    </source>
</evidence>
<dbReference type="PROSITE" id="PS00041">
    <property type="entry name" value="HTH_ARAC_FAMILY_1"/>
    <property type="match status" value="1"/>
</dbReference>
<dbReference type="PRINTS" id="PR00032">
    <property type="entry name" value="HTHARAC"/>
</dbReference>
<keyword evidence="6" id="KW-1185">Reference proteome</keyword>
<comment type="caution">
    <text evidence="5">The sequence shown here is derived from an EMBL/GenBank/DDBJ whole genome shotgun (WGS) entry which is preliminary data.</text>
</comment>
<feature type="domain" description="HTH araC/xylS-type" evidence="4">
    <location>
        <begin position="155"/>
        <end position="253"/>
    </location>
</feature>
<organism evidence="5 6">
    <name type="scientific">Pontibacillus marinus BH030004 = DSM 16465</name>
    <dbReference type="NCBI Taxonomy" id="1385511"/>
    <lineage>
        <taxon>Bacteria</taxon>
        <taxon>Bacillati</taxon>
        <taxon>Bacillota</taxon>
        <taxon>Bacilli</taxon>
        <taxon>Bacillales</taxon>
        <taxon>Bacillaceae</taxon>
        <taxon>Pontibacillus</taxon>
    </lineage>
</organism>
<keyword evidence="2" id="KW-0238">DNA-binding</keyword>
<dbReference type="AlphaFoldDB" id="A0A0A5GHM9"/>
<dbReference type="OrthoDB" id="183331at2"/>
<dbReference type="Proteomes" id="UP000030403">
    <property type="component" value="Unassembled WGS sequence"/>
</dbReference>
<evidence type="ECO:0000259" key="4">
    <source>
        <dbReference type="PROSITE" id="PS01124"/>
    </source>
</evidence>
<dbReference type="Pfam" id="PF12833">
    <property type="entry name" value="HTH_18"/>
    <property type="match status" value="1"/>
</dbReference>
<keyword evidence="3" id="KW-0804">Transcription</keyword>
<dbReference type="InterPro" id="IPR011051">
    <property type="entry name" value="RmlC_Cupin_sf"/>
</dbReference>
<dbReference type="GO" id="GO:0043565">
    <property type="term" value="F:sequence-specific DNA binding"/>
    <property type="evidence" value="ECO:0007669"/>
    <property type="project" value="InterPro"/>
</dbReference>
<evidence type="ECO:0000313" key="5">
    <source>
        <dbReference type="EMBL" id="KGX90610.1"/>
    </source>
</evidence>
<dbReference type="eggNOG" id="COG4977">
    <property type="taxonomic scope" value="Bacteria"/>
</dbReference>
<dbReference type="EMBL" id="AVPF01000006">
    <property type="protein sequence ID" value="KGX90610.1"/>
    <property type="molecule type" value="Genomic_DNA"/>
</dbReference>
<accession>A0A0A5GHM9</accession>
<evidence type="ECO:0000256" key="2">
    <source>
        <dbReference type="ARBA" id="ARBA00023125"/>
    </source>
</evidence>
<dbReference type="PROSITE" id="PS01124">
    <property type="entry name" value="HTH_ARAC_FAMILY_2"/>
    <property type="match status" value="1"/>
</dbReference>
<name>A0A0A5GHM9_9BACI</name>
<evidence type="ECO:0000313" key="6">
    <source>
        <dbReference type="Proteomes" id="UP000030403"/>
    </source>
</evidence>
<dbReference type="Gene3D" id="1.10.10.60">
    <property type="entry name" value="Homeodomain-like"/>
    <property type="match status" value="2"/>
</dbReference>
<dbReference type="SMART" id="SM00342">
    <property type="entry name" value="HTH_ARAC"/>
    <property type="match status" value="1"/>
</dbReference>
<proteinExistence type="predicted"/>
<dbReference type="SUPFAM" id="SSF51182">
    <property type="entry name" value="RmlC-like cupins"/>
    <property type="match status" value="1"/>
</dbReference>
<dbReference type="InterPro" id="IPR009057">
    <property type="entry name" value="Homeodomain-like_sf"/>
</dbReference>
<keyword evidence="1" id="KW-0805">Transcription regulation</keyword>
<protein>
    <recommendedName>
        <fullName evidence="4">HTH araC/xylS-type domain-containing protein</fullName>
    </recommendedName>
</protein>
<dbReference type="SUPFAM" id="SSF46689">
    <property type="entry name" value="Homeodomain-like"/>
    <property type="match status" value="2"/>
</dbReference>
<dbReference type="RefSeq" id="WP_027448423.1">
    <property type="nucleotide sequence ID" value="NZ_AVPF01000006.1"/>
</dbReference>
<dbReference type="STRING" id="1385511.GCA_000425225_01538"/>
<gene>
    <name evidence="5" type="ORF">N783_19830</name>
</gene>
<sequence>MHSQSITIHQHTYWNPLEYFSLSQDIYEEWSVFCIEEGTLHYQLGDEKGTASFGDILICPPNIPMNRYTEGSLKFHFIRFTPPDSFQMLPGIIPIKNKDRLRTTYEYLQRFAFLETSHINEFKADLLLDMFWMYDIEHHKPEISEIDTVHDPLIVEALKMMQERSDEPISIKEITPELGLSDVQFSRRFYKAIGVKPMDYLTSLRMRKARKYLLETDKTMEDIAESIGYQNGFYFSRIFKKKVGVTPSEFRKKHRK</sequence>
<dbReference type="PANTHER" id="PTHR43280:SF11">
    <property type="entry name" value="RCS-SPECIFIC HTH-TYPE TRANSCRIPTIONAL ACTIVATOR RCLR"/>
    <property type="match status" value="1"/>
</dbReference>
<dbReference type="GO" id="GO:0003700">
    <property type="term" value="F:DNA-binding transcription factor activity"/>
    <property type="evidence" value="ECO:0007669"/>
    <property type="project" value="InterPro"/>
</dbReference>
<evidence type="ECO:0000256" key="3">
    <source>
        <dbReference type="ARBA" id="ARBA00023163"/>
    </source>
</evidence>